<name>A0AAD5QLS3_PARTN</name>
<sequence length="57" mass="6669">LNRLIRLRYLSVFLTLGVDPIQTNPVFANKKLHYVVRGPYTFCLQLSCMRHASVEEF</sequence>
<protein>
    <submittedName>
        <fullName evidence="1">Uncharacterized protein</fullName>
    </submittedName>
</protein>
<organism evidence="1 2">
    <name type="scientific">Parelaphostrongylus tenuis</name>
    <name type="common">Meningeal worm</name>
    <dbReference type="NCBI Taxonomy" id="148309"/>
    <lineage>
        <taxon>Eukaryota</taxon>
        <taxon>Metazoa</taxon>
        <taxon>Ecdysozoa</taxon>
        <taxon>Nematoda</taxon>
        <taxon>Chromadorea</taxon>
        <taxon>Rhabditida</taxon>
        <taxon>Rhabditina</taxon>
        <taxon>Rhabditomorpha</taxon>
        <taxon>Strongyloidea</taxon>
        <taxon>Metastrongylidae</taxon>
        <taxon>Parelaphostrongylus</taxon>
    </lineage>
</organism>
<dbReference type="AlphaFoldDB" id="A0AAD5QLS3"/>
<evidence type="ECO:0000313" key="1">
    <source>
        <dbReference type="EMBL" id="KAJ1356773.1"/>
    </source>
</evidence>
<gene>
    <name evidence="1" type="ORF">KIN20_014560</name>
</gene>
<evidence type="ECO:0000313" key="2">
    <source>
        <dbReference type="Proteomes" id="UP001196413"/>
    </source>
</evidence>
<dbReference type="Proteomes" id="UP001196413">
    <property type="component" value="Unassembled WGS sequence"/>
</dbReference>
<dbReference type="EMBL" id="JAHQIW010002891">
    <property type="protein sequence ID" value="KAJ1356773.1"/>
    <property type="molecule type" value="Genomic_DNA"/>
</dbReference>
<comment type="caution">
    <text evidence="1">The sequence shown here is derived from an EMBL/GenBank/DDBJ whole genome shotgun (WGS) entry which is preliminary data.</text>
</comment>
<proteinExistence type="predicted"/>
<feature type="non-terminal residue" evidence="1">
    <location>
        <position position="1"/>
    </location>
</feature>
<accession>A0AAD5QLS3</accession>
<reference evidence="1" key="1">
    <citation type="submission" date="2021-06" db="EMBL/GenBank/DDBJ databases">
        <title>Parelaphostrongylus tenuis whole genome reference sequence.</title>
        <authorList>
            <person name="Garwood T.J."/>
            <person name="Larsen P.A."/>
            <person name="Fountain-Jones N.M."/>
            <person name="Garbe J.R."/>
            <person name="Macchietto M.G."/>
            <person name="Kania S.A."/>
            <person name="Gerhold R.W."/>
            <person name="Richards J.E."/>
            <person name="Wolf T.M."/>
        </authorList>
    </citation>
    <scope>NUCLEOTIDE SEQUENCE</scope>
    <source>
        <strain evidence="1">MNPRO001-30</strain>
        <tissue evidence="1">Meninges</tissue>
    </source>
</reference>
<keyword evidence="2" id="KW-1185">Reference proteome</keyword>